<name>A0A0D4C0E7_9MICC</name>
<gene>
    <name evidence="1" type="ORF">UM93_12680</name>
</gene>
<reference evidence="1 2" key="1">
    <citation type="journal article" date="2015" name="Genome Announc.">
        <title>Complete Genome Sequencing of Protease-Producing Novel Arthrobacter sp. Strain IHBB 11108 Using PacBio Single-Molecule Real-Time Sequencing Technology.</title>
        <authorList>
            <person name="Kiran S."/>
            <person name="Swarnkar M.K."/>
            <person name="Pal M."/>
            <person name="Thakur R."/>
            <person name="Tewari R."/>
            <person name="Singh A.K."/>
            <person name="Gulati A."/>
        </authorList>
    </citation>
    <scope>NUCLEOTIDE SEQUENCE [LARGE SCALE GENOMIC DNA]</scope>
    <source>
        <strain evidence="1 2">IHBB 11108</strain>
    </source>
</reference>
<protein>
    <submittedName>
        <fullName evidence="1">Uncharacterized protein</fullName>
    </submittedName>
</protein>
<sequence>MVIESYKLDQKNDLEIVIDADCMNCGSAYHHRLPFDLRCQLVNDGSPIRDLYGAMFVHCGKPMTLGAGGAGRDYAELTCNCGYRNDVYFQ</sequence>
<dbReference type="KEGG" id="ari:UM93_12680"/>
<dbReference type="HOGENOM" id="CLU_2434503_0_0_11"/>
<evidence type="ECO:0000313" key="1">
    <source>
        <dbReference type="EMBL" id="AJT42147.1"/>
    </source>
</evidence>
<evidence type="ECO:0000313" key="2">
    <source>
        <dbReference type="Proteomes" id="UP000061839"/>
    </source>
</evidence>
<dbReference type="Proteomes" id="UP000061839">
    <property type="component" value="Chromosome"/>
</dbReference>
<accession>A0A0D4C0E7</accession>
<dbReference type="PATRIC" id="fig|1618207.4.peg.2570"/>
<proteinExistence type="predicted"/>
<dbReference type="EMBL" id="CP011005">
    <property type="protein sequence ID" value="AJT42147.1"/>
    <property type="molecule type" value="Genomic_DNA"/>
</dbReference>
<keyword evidence="2" id="KW-1185">Reference proteome</keyword>
<dbReference type="AlphaFoldDB" id="A0A0D4C0E7"/>
<organism evidence="1 2">
    <name type="scientific">Psychromicrobium lacuslunae</name>
    <dbReference type="NCBI Taxonomy" id="1618207"/>
    <lineage>
        <taxon>Bacteria</taxon>
        <taxon>Bacillati</taxon>
        <taxon>Actinomycetota</taxon>
        <taxon>Actinomycetes</taxon>
        <taxon>Micrococcales</taxon>
        <taxon>Micrococcaceae</taxon>
        <taxon>Psychromicrobium</taxon>
    </lineage>
</organism>